<dbReference type="PANTHER" id="PTHR39639">
    <property type="entry name" value="CHROMOSOME 16, WHOLE GENOME SHOTGUN SEQUENCE"/>
    <property type="match status" value="1"/>
</dbReference>
<gene>
    <name evidence="2" type="ORF">NCTC10918_01348</name>
</gene>
<accession>A0A448UW36</accession>
<dbReference type="EMBL" id="LR134521">
    <property type="protein sequence ID" value="VEJ30076.1"/>
    <property type="molecule type" value="Genomic_DNA"/>
</dbReference>
<dbReference type="InterPro" id="IPR004919">
    <property type="entry name" value="GmrSD_N"/>
</dbReference>
<sequence>MKYLDNLIAYTWKLALKLKEINVETLEKELEEVRRTIKTDGYSMSVGEITNMYHDGELIISPDYQRLFRWDDGQKSRLIESILIGIPLPSIFVAQDDLGRWEVVDGLQRISTLLQLQGVLKSPEGSEGYEPLTLVKTKYLPSLEGMVWDEDVSSNSKNALTVAQRLDIKRAKLDVKIIQRGSDTKTKFDLFQRLNSYGSILSNQEIRNAALAGISAKFVNWLSDIAKDKNFVELIGLSDSQLESKYDEELVLRFFMLSTLDNEGLQKFSNLQESLDEFSTEVASDFPNNKDYLDNLFRETFRILNENEPNVFRKWSSDKGKFIGGFLISAFEAFAAGLGYCIANSLDYNTNFNSLVQEFWSAPEALTRSTGKSSEGRIRKTVPTGRSLVAK</sequence>
<protein>
    <submittedName>
        <fullName evidence="2">Protein of uncharacterized function DUF262</fullName>
    </submittedName>
</protein>
<proteinExistence type="predicted"/>
<dbReference type="Proteomes" id="UP000270988">
    <property type="component" value="Chromosome"/>
</dbReference>
<name>A0A448UW36_9MICC</name>
<dbReference type="AlphaFoldDB" id="A0A448UW36"/>
<organism evidence="2 3">
    <name type="scientific">Rothia dentocariosa</name>
    <dbReference type="NCBI Taxonomy" id="2047"/>
    <lineage>
        <taxon>Bacteria</taxon>
        <taxon>Bacillati</taxon>
        <taxon>Actinomycetota</taxon>
        <taxon>Actinomycetes</taxon>
        <taxon>Micrococcales</taxon>
        <taxon>Micrococcaceae</taxon>
        <taxon>Rothia</taxon>
    </lineage>
</organism>
<evidence type="ECO:0000313" key="3">
    <source>
        <dbReference type="Proteomes" id="UP000270988"/>
    </source>
</evidence>
<dbReference type="Pfam" id="PF03235">
    <property type="entry name" value="GmrSD_N"/>
    <property type="match status" value="1"/>
</dbReference>
<feature type="domain" description="GmrSD restriction endonucleases N-terminal" evidence="1">
    <location>
        <begin position="47"/>
        <end position="211"/>
    </location>
</feature>
<evidence type="ECO:0000259" key="1">
    <source>
        <dbReference type="Pfam" id="PF03235"/>
    </source>
</evidence>
<evidence type="ECO:0000313" key="2">
    <source>
        <dbReference type="EMBL" id="VEJ30076.1"/>
    </source>
</evidence>
<dbReference type="PANTHER" id="PTHR39639:SF1">
    <property type="entry name" value="DUF262 DOMAIN-CONTAINING PROTEIN"/>
    <property type="match status" value="1"/>
</dbReference>
<reference evidence="2 3" key="1">
    <citation type="submission" date="2018-12" db="EMBL/GenBank/DDBJ databases">
        <authorList>
            <consortium name="Pathogen Informatics"/>
        </authorList>
    </citation>
    <scope>NUCLEOTIDE SEQUENCE [LARGE SCALE GENOMIC DNA]</scope>
    <source>
        <strain evidence="2 3">NCTC10918</strain>
    </source>
</reference>